<dbReference type="InterPro" id="IPR008920">
    <property type="entry name" value="TF_FadR/GntR_C"/>
</dbReference>
<dbReference type="Gene3D" id="1.20.120.530">
    <property type="entry name" value="GntR ligand-binding domain-like"/>
    <property type="match status" value="1"/>
</dbReference>
<evidence type="ECO:0000259" key="4">
    <source>
        <dbReference type="PROSITE" id="PS50949"/>
    </source>
</evidence>
<dbReference type="Pfam" id="PF07729">
    <property type="entry name" value="FCD"/>
    <property type="match status" value="1"/>
</dbReference>
<dbReference type="PANTHER" id="PTHR43537">
    <property type="entry name" value="TRANSCRIPTIONAL REGULATOR, GNTR FAMILY"/>
    <property type="match status" value="1"/>
</dbReference>
<dbReference type="InterPro" id="IPR011711">
    <property type="entry name" value="GntR_C"/>
</dbReference>
<proteinExistence type="predicted"/>
<dbReference type="PANTHER" id="PTHR43537:SF45">
    <property type="entry name" value="GNTR FAMILY REGULATORY PROTEIN"/>
    <property type="match status" value="1"/>
</dbReference>
<dbReference type="InterPro" id="IPR000524">
    <property type="entry name" value="Tscrpt_reg_HTH_GntR"/>
</dbReference>
<dbReference type="InterPro" id="IPR036388">
    <property type="entry name" value="WH-like_DNA-bd_sf"/>
</dbReference>
<dbReference type="SUPFAM" id="SSF46785">
    <property type="entry name" value="Winged helix' DNA-binding domain"/>
    <property type="match status" value="1"/>
</dbReference>
<dbReference type="SMART" id="SM00345">
    <property type="entry name" value="HTH_GNTR"/>
    <property type="match status" value="1"/>
</dbReference>
<dbReference type="EMBL" id="JBDIVE010000002">
    <property type="protein sequence ID" value="MEN3068173.1"/>
    <property type="molecule type" value="Genomic_DNA"/>
</dbReference>
<name>A0ABU9YWT2_9RHOO</name>
<keyword evidence="3" id="KW-0804">Transcription</keyword>
<evidence type="ECO:0000256" key="2">
    <source>
        <dbReference type="ARBA" id="ARBA00023125"/>
    </source>
</evidence>
<dbReference type="CDD" id="cd07377">
    <property type="entry name" value="WHTH_GntR"/>
    <property type="match status" value="1"/>
</dbReference>
<keyword evidence="6" id="KW-1185">Reference proteome</keyword>
<dbReference type="PROSITE" id="PS50949">
    <property type="entry name" value="HTH_GNTR"/>
    <property type="match status" value="1"/>
</dbReference>
<evidence type="ECO:0000256" key="3">
    <source>
        <dbReference type="ARBA" id="ARBA00023163"/>
    </source>
</evidence>
<organism evidence="5 6">
    <name type="scientific">Uliginosibacterium sediminicola</name>
    <dbReference type="NCBI Taxonomy" id="2024550"/>
    <lineage>
        <taxon>Bacteria</taxon>
        <taxon>Pseudomonadati</taxon>
        <taxon>Pseudomonadota</taxon>
        <taxon>Betaproteobacteria</taxon>
        <taxon>Rhodocyclales</taxon>
        <taxon>Zoogloeaceae</taxon>
        <taxon>Uliginosibacterium</taxon>
    </lineage>
</organism>
<evidence type="ECO:0000313" key="5">
    <source>
        <dbReference type="EMBL" id="MEN3068173.1"/>
    </source>
</evidence>
<sequence>MDYVYARVKEDIFDFRLLPGDRFTESQIAERLQVSRTPVREALYRLEREGYVFVHFRNGWSVRPFDFALFESLYELRLVLELASVRKICDSADLSRIEVLKNTWLVAESERVMDSLAAAELDERFHITIVDVADNPEIARVHNDVIERIRIIRRLDFTQGYRIERTYEEHGQILQAMLRHRADQACMLLKSHIEESKAEVRKITIHRLQAARQS</sequence>
<dbReference type="InterPro" id="IPR036390">
    <property type="entry name" value="WH_DNA-bd_sf"/>
</dbReference>
<protein>
    <submittedName>
        <fullName evidence="5">GntR family transcriptional regulator</fullName>
    </submittedName>
</protein>
<evidence type="ECO:0000313" key="6">
    <source>
        <dbReference type="Proteomes" id="UP001410394"/>
    </source>
</evidence>
<dbReference type="RefSeq" id="WP_345918932.1">
    <property type="nucleotide sequence ID" value="NZ_JBDIVE010000002.1"/>
</dbReference>
<dbReference type="Pfam" id="PF00392">
    <property type="entry name" value="GntR"/>
    <property type="match status" value="1"/>
</dbReference>
<dbReference type="PRINTS" id="PR00035">
    <property type="entry name" value="HTHGNTR"/>
</dbReference>
<keyword evidence="1" id="KW-0805">Transcription regulation</keyword>
<keyword evidence="2" id="KW-0238">DNA-binding</keyword>
<dbReference type="Proteomes" id="UP001410394">
    <property type="component" value="Unassembled WGS sequence"/>
</dbReference>
<reference evidence="5 6" key="1">
    <citation type="journal article" date="2018" name="Int. J. Syst. Evol. Microbiol.">
        <title>Uliginosibacterium sediminicola sp. nov., isolated from freshwater sediment.</title>
        <authorList>
            <person name="Hwang W.M."/>
            <person name="Kim S.M."/>
            <person name="Kang K."/>
            <person name="Ahn T.Y."/>
        </authorList>
    </citation>
    <scope>NUCLEOTIDE SEQUENCE [LARGE SCALE GENOMIC DNA]</scope>
    <source>
        <strain evidence="5 6">M1-21</strain>
    </source>
</reference>
<feature type="domain" description="HTH gntR-type" evidence="4">
    <location>
        <begin position="1"/>
        <end position="65"/>
    </location>
</feature>
<evidence type="ECO:0000256" key="1">
    <source>
        <dbReference type="ARBA" id="ARBA00023015"/>
    </source>
</evidence>
<comment type="caution">
    <text evidence="5">The sequence shown here is derived from an EMBL/GenBank/DDBJ whole genome shotgun (WGS) entry which is preliminary data.</text>
</comment>
<dbReference type="SMART" id="SM00895">
    <property type="entry name" value="FCD"/>
    <property type="match status" value="1"/>
</dbReference>
<accession>A0ABU9YWT2</accession>
<gene>
    <name evidence="5" type="ORF">ABDB84_06755</name>
</gene>
<dbReference type="Gene3D" id="1.10.10.10">
    <property type="entry name" value="Winged helix-like DNA-binding domain superfamily/Winged helix DNA-binding domain"/>
    <property type="match status" value="1"/>
</dbReference>
<dbReference type="SUPFAM" id="SSF48008">
    <property type="entry name" value="GntR ligand-binding domain-like"/>
    <property type="match status" value="1"/>
</dbReference>